<name>A0A927FH52_9BURK</name>
<accession>A0A927FH52</accession>
<sequence>MALQFLEFDQSEDTHGTVGWDALASPAPAHNTALLSEVTRLLDHLHAQHGQPGPLDEGHAWDCDLQVRHEDGAPLDWHWDAQHVQWSSVPATRLTLSLCLTGDSAFVHTLEQEVIPT</sequence>
<reference evidence="1" key="1">
    <citation type="submission" date="2020-09" db="EMBL/GenBank/DDBJ databases">
        <title>Genome seq and assembly of Limnohabitants sp.</title>
        <authorList>
            <person name="Chhetri G."/>
        </authorList>
    </citation>
    <scope>NUCLEOTIDE SEQUENCE</scope>
    <source>
        <strain evidence="1">JUR4</strain>
    </source>
</reference>
<comment type="caution">
    <text evidence="1">The sequence shown here is derived from an EMBL/GenBank/DDBJ whole genome shotgun (WGS) entry which is preliminary data.</text>
</comment>
<protein>
    <submittedName>
        <fullName evidence="1">Uncharacterized protein</fullName>
    </submittedName>
</protein>
<dbReference type="EMBL" id="JACYFT010000002">
    <property type="protein sequence ID" value="MBD8050538.1"/>
    <property type="molecule type" value="Genomic_DNA"/>
</dbReference>
<proteinExistence type="predicted"/>
<organism evidence="1 2">
    <name type="scientific">Limnohabitans radicicola</name>
    <dbReference type="NCBI Taxonomy" id="2771427"/>
    <lineage>
        <taxon>Bacteria</taxon>
        <taxon>Pseudomonadati</taxon>
        <taxon>Pseudomonadota</taxon>
        <taxon>Betaproteobacteria</taxon>
        <taxon>Burkholderiales</taxon>
        <taxon>Comamonadaceae</taxon>
        <taxon>Limnohabitans</taxon>
    </lineage>
</organism>
<keyword evidence="2" id="KW-1185">Reference proteome</keyword>
<gene>
    <name evidence="1" type="ORF">IC609_08270</name>
</gene>
<evidence type="ECO:0000313" key="2">
    <source>
        <dbReference type="Proteomes" id="UP000647424"/>
    </source>
</evidence>
<dbReference type="AlphaFoldDB" id="A0A927FH52"/>
<evidence type="ECO:0000313" key="1">
    <source>
        <dbReference type="EMBL" id="MBD8050538.1"/>
    </source>
</evidence>
<dbReference type="RefSeq" id="WP_191819828.1">
    <property type="nucleotide sequence ID" value="NZ_JACYFT010000002.1"/>
</dbReference>
<dbReference type="Proteomes" id="UP000647424">
    <property type="component" value="Unassembled WGS sequence"/>
</dbReference>